<evidence type="ECO:0000256" key="1">
    <source>
        <dbReference type="SAM" id="Coils"/>
    </source>
</evidence>
<feature type="coiled-coil region" evidence="1">
    <location>
        <begin position="24"/>
        <end position="71"/>
    </location>
</feature>
<proteinExistence type="predicted"/>
<dbReference type="OrthoDB" id="1798834at2"/>
<accession>A0A1G8FZM7</accession>
<dbReference type="RefSeq" id="WP_092334722.1">
    <property type="nucleotide sequence ID" value="NZ_FNCP01000021.1"/>
</dbReference>
<keyword evidence="3" id="KW-1185">Reference proteome</keyword>
<dbReference type="STRING" id="1121419.SAMN05443529_1217"/>
<evidence type="ECO:0000313" key="3">
    <source>
        <dbReference type="Proteomes" id="UP000198656"/>
    </source>
</evidence>
<dbReference type="AlphaFoldDB" id="A0A1G8FZM7"/>
<dbReference type="Proteomes" id="UP000198656">
    <property type="component" value="Unassembled WGS sequence"/>
</dbReference>
<evidence type="ECO:0000313" key="2">
    <source>
        <dbReference type="EMBL" id="SDH87574.1"/>
    </source>
</evidence>
<name>A0A1G8FZM7_9FIRM</name>
<protein>
    <submittedName>
        <fullName evidence="2">Uncharacterized protein</fullName>
    </submittedName>
</protein>
<gene>
    <name evidence="2" type="ORF">SAMN05443529_1217</name>
</gene>
<keyword evidence="1" id="KW-0175">Coiled coil</keyword>
<dbReference type="EMBL" id="FNCP01000021">
    <property type="protein sequence ID" value="SDH87574.1"/>
    <property type="molecule type" value="Genomic_DNA"/>
</dbReference>
<reference evidence="3" key="1">
    <citation type="submission" date="2016-10" db="EMBL/GenBank/DDBJ databases">
        <authorList>
            <person name="Varghese N."/>
            <person name="Submissions S."/>
        </authorList>
    </citation>
    <scope>NUCLEOTIDE SEQUENCE [LARGE SCALE GENOMIC DNA]</scope>
    <source>
        <strain evidence="3">DSM 8344</strain>
    </source>
</reference>
<organism evidence="2 3">
    <name type="scientific">Desulfosporosinus hippei DSM 8344</name>
    <dbReference type="NCBI Taxonomy" id="1121419"/>
    <lineage>
        <taxon>Bacteria</taxon>
        <taxon>Bacillati</taxon>
        <taxon>Bacillota</taxon>
        <taxon>Clostridia</taxon>
        <taxon>Eubacteriales</taxon>
        <taxon>Desulfitobacteriaceae</taxon>
        <taxon>Desulfosporosinus</taxon>
    </lineage>
</organism>
<sequence>MLVLSNEDYLTLKLEWTKLRIEKLDEIEAKLRKMKELAEFARDYKLSKKQIDLVNAKIHKFQQEILDLDEQSRTFWLDAH</sequence>